<sequence>MPATMLVMVSGGSTLGQEGSDDPLEGWKFGKGVHESPLGQLLEAPLYAHNVLDEMPKRNVLRSCAAHAAFCLHCYLFKSNFDQVGGDAFTGVGFNNWKKAKERFNLHIGPVGSVHNQAREVAYNLMHQTTHIETIVIKQTSQARTAYRTCLNASLKCTRYLLRQGLSFRGHDESTQSSNKGLVRAFEDDCLITGRGLNQERTFKRAGDTRCDPNDSSGEAYKLWREIQSFEFVFHLFVMKAILGITKTLSLALQKKDQDIVSAMNLVKTCKENLQLMRDNEFEELVEQASSFCYKNDIIVPTMDEEYVIPGRSRRNAPMKTNYHRYRVEIFIHVIDGQLAELNDRFNESHSAVWCECANKDVGTLRGSDHAIASDLTIRFGPNLKGMVIKTIPPVRNIDNGPRNFCKSRTGTFEAGAQGYD</sequence>
<proteinExistence type="predicted"/>
<comment type="caution">
    <text evidence="2">The sequence shown here is derived from an EMBL/GenBank/DDBJ whole genome shotgun (WGS) entry which is preliminary data.</text>
</comment>
<evidence type="ECO:0000259" key="1">
    <source>
        <dbReference type="Pfam" id="PF14291"/>
    </source>
</evidence>
<evidence type="ECO:0000313" key="3">
    <source>
        <dbReference type="Proteomes" id="UP001054821"/>
    </source>
</evidence>
<accession>A0AAD4V277</accession>
<dbReference type="Pfam" id="PF14291">
    <property type="entry name" value="DUF4371"/>
    <property type="match status" value="1"/>
</dbReference>
<dbReference type="EMBL" id="JAJFAZ020000007">
    <property type="protein sequence ID" value="KAI5317250.1"/>
    <property type="molecule type" value="Genomic_DNA"/>
</dbReference>
<dbReference type="InterPro" id="IPR025398">
    <property type="entry name" value="DUF4371"/>
</dbReference>
<dbReference type="Proteomes" id="UP001054821">
    <property type="component" value="Chromosome 7"/>
</dbReference>
<protein>
    <recommendedName>
        <fullName evidence="1">DUF4371 domain-containing protein</fullName>
    </recommendedName>
</protein>
<dbReference type="PANTHER" id="PTHR11697">
    <property type="entry name" value="GENERAL TRANSCRIPTION FACTOR 2-RELATED ZINC FINGER PROTEIN"/>
    <property type="match status" value="1"/>
</dbReference>
<dbReference type="PANTHER" id="PTHR11697:SF230">
    <property type="entry name" value="ZINC FINGER, MYM DOMAIN CONTAINING 1"/>
    <property type="match status" value="1"/>
</dbReference>
<evidence type="ECO:0000313" key="2">
    <source>
        <dbReference type="EMBL" id="KAI5317250.1"/>
    </source>
</evidence>
<feature type="domain" description="DUF4371" evidence="1">
    <location>
        <begin position="87"/>
        <end position="182"/>
    </location>
</feature>
<reference evidence="2 3" key="1">
    <citation type="journal article" date="2022" name="G3 (Bethesda)">
        <title>Whole-genome sequence and methylome profiling of the almond [Prunus dulcis (Mill.) D.A. Webb] cultivar 'Nonpareil'.</title>
        <authorList>
            <person name="D'Amico-Willman K.M."/>
            <person name="Ouma W.Z."/>
            <person name="Meulia T."/>
            <person name="Sideli G.M."/>
            <person name="Gradziel T.M."/>
            <person name="Fresnedo-Ramirez J."/>
        </authorList>
    </citation>
    <scope>NUCLEOTIDE SEQUENCE [LARGE SCALE GENOMIC DNA]</scope>
    <source>
        <strain evidence="2">Clone GOH B32 T37-40</strain>
    </source>
</reference>
<name>A0AAD4V277_PRUDU</name>
<gene>
    <name evidence="2" type="ORF">L3X38_036957</name>
</gene>
<keyword evidence="3" id="KW-1185">Reference proteome</keyword>
<organism evidence="2 3">
    <name type="scientific">Prunus dulcis</name>
    <name type="common">Almond</name>
    <name type="synonym">Amygdalus dulcis</name>
    <dbReference type="NCBI Taxonomy" id="3755"/>
    <lineage>
        <taxon>Eukaryota</taxon>
        <taxon>Viridiplantae</taxon>
        <taxon>Streptophyta</taxon>
        <taxon>Embryophyta</taxon>
        <taxon>Tracheophyta</taxon>
        <taxon>Spermatophyta</taxon>
        <taxon>Magnoliopsida</taxon>
        <taxon>eudicotyledons</taxon>
        <taxon>Gunneridae</taxon>
        <taxon>Pentapetalae</taxon>
        <taxon>rosids</taxon>
        <taxon>fabids</taxon>
        <taxon>Rosales</taxon>
        <taxon>Rosaceae</taxon>
        <taxon>Amygdaloideae</taxon>
        <taxon>Amygdaleae</taxon>
        <taxon>Prunus</taxon>
    </lineage>
</organism>
<dbReference type="AlphaFoldDB" id="A0AAD4V277"/>
<dbReference type="InterPro" id="IPR055298">
    <property type="entry name" value="AtLOH3-like"/>
</dbReference>